<accession>A0A9P4TLU3</accession>
<organism evidence="2 3">
    <name type="scientific">Curvularia kusanoi</name>
    <name type="common">Cochliobolus kusanoi</name>
    <dbReference type="NCBI Taxonomy" id="90978"/>
    <lineage>
        <taxon>Eukaryota</taxon>
        <taxon>Fungi</taxon>
        <taxon>Dikarya</taxon>
        <taxon>Ascomycota</taxon>
        <taxon>Pezizomycotina</taxon>
        <taxon>Dothideomycetes</taxon>
        <taxon>Pleosporomycetidae</taxon>
        <taxon>Pleosporales</taxon>
        <taxon>Pleosporineae</taxon>
        <taxon>Pleosporaceae</taxon>
        <taxon>Curvularia</taxon>
    </lineage>
</organism>
<sequence>MTCFQGRAYAITGAASGMGLATAQLLAARGAVISLADINEEGLRSAAASLGNGQEHMYTVVDVRNSEQVNSWIEATVKKYSKLDGAVNMAGIITKATPVKDLTDADWDFSFAVNTKGVFNCLRAQLNAMQDGGSIVSAASVFGQFGAPGNAAYCSTKAAVIGLSRTAAKENQKIRVNCVSPGKSPDPFVGTSAKG</sequence>
<protein>
    <submittedName>
        <fullName evidence="2">Uncharacterized protein</fullName>
    </submittedName>
</protein>
<dbReference type="OrthoDB" id="1669814at2759"/>
<dbReference type="PANTHER" id="PTHR42820">
    <property type="entry name" value="SHORT-CHAIN DEHYDROGENASE REDUCTASE"/>
    <property type="match status" value="1"/>
</dbReference>
<keyword evidence="3" id="KW-1185">Reference proteome</keyword>
<dbReference type="Gene3D" id="3.40.50.720">
    <property type="entry name" value="NAD(P)-binding Rossmann-like Domain"/>
    <property type="match status" value="1"/>
</dbReference>
<reference evidence="2" key="1">
    <citation type="submission" date="2019-04" db="EMBL/GenBank/DDBJ databases">
        <title>Sequencing of skin fungus with MAO and IRED activity.</title>
        <authorList>
            <person name="Marsaioli A.J."/>
            <person name="Bonatto J.M.C."/>
            <person name="Reis Junior O."/>
        </authorList>
    </citation>
    <scope>NUCLEOTIDE SEQUENCE</scope>
    <source>
        <strain evidence="2">30M1</strain>
    </source>
</reference>
<dbReference type="PROSITE" id="PS00061">
    <property type="entry name" value="ADH_SHORT"/>
    <property type="match status" value="1"/>
</dbReference>
<evidence type="ECO:0000313" key="3">
    <source>
        <dbReference type="Proteomes" id="UP000801428"/>
    </source>
</evidence>
<dbReference type="PRINTS" id="PR00080">
    <property type="entry name" value="SDRFAMILY"/>
</dbReference>
<keyword evidence="1" id="KW-0521">NADP</keyword>
<proteinExistence type="predicted"/>
<comment type="caution">
    <text evidence="2">The sequence shown here is derived from an EMBL/GenBank/DDBJ whole genome shotgun (WGS) entry which is preliminary data.</text>
</comment>
<dbReference type="EMBL" id="SWKU01000003">
    <property type="protein sequence ID" value="KAF3008497.1"/>
    <property type="molecule type" value="Genomic_DNA"/>
</dbReference>
<evidence type="ECO:0000313" key="2">
    <source>
        <dbReference type="EMBL" id="KAF3008497.1"/>
    </source>
</evidence>
<dbReference type="InterPro" id="IPR002347">
    <property type="entry name" value="SDR_fam"/>
</dbReference>
<dbReference type="Pfam" id="PF13561">
    <property type="entry name" value="adh_short_C2"/>
    <property type="match status" value="1"/>
</dbReference>
<dbReference type="InterPro" id="IPR020904">
    <property type="entry name" value="Sc_DH/Rdtase_CS"/>
</dbReference>
<dbReference type="PANTHER" id="PTHR42820:SF1">
    <property type="entry name" value="SHORT-CHAIN DEHYDROGENASE_REDUCTASE FAMILY PROTEIN"/>
    <property type="match status" value="1"/>
</dbReference>
<name>A0A9P4TLU3_CURKU</name>
<dbReference type="CDD" id="cd05233">
    <property type="entry name" value="SDR_c"/>
    <property type="match status" value="1"/>
</dbReference>
<dbReference type="SUPFAM" id="SSF51735">
    <property type="entry name" value="NAD(P)-binding Rossmann-fold domains"/>
    <property type="match status" value="1"/>
</dbReference>
<evidence type="ECO:0000256" key="1">
    <source>
        <dbReference type="ARBA" id="ARBA00022857"/>
    </source>
</evidence>
<dbReference type="InterPro" id="IPR036291">
    <property type="entry name" value="NAD(P)-bd_dom_sf"/>
</dbReference>
<dbReference type="AlphaFoldDB" id="A0A9P4TLU3"/>
<dbReference type="Proteomes" id="UP000801428">
    <property type="component" value="Unassembled WGS sequence"/>
</dbReference>
<gene>
    <name evidence="2" type="ORF">E8E13_005290</name>
</gene>
<dbReference type="PRINTS" id="PR00081">
    <property type="entry name" value="GDHRDH"/>
</dbReference>